<sequence>MAYGSYPHATPADAGYGSFDNYKYDKEHGIQLYMKYSGMRKEAEKKTTKNQFTRAQMNPNEEDKIVCPANHEFTLVDTRIERRGVYPREIEMYQNEHCEGCPFKSQCTKSKTGRTVQRCRELESYKKEVKENLSTEQGKKYMTQRS</sequence>
<feature type="non-terminal residue" evidence="2">
    <location>
        <position position="146"/>
    </location>
</feature>
<evidence type="ECO:0000259" key="1">
    <source>
        <dbReference type="Pfam" id="PF13751"/>
    </source>
</evidence>
<reference evidence="2 3" key="1">
    <citation type="submission" date="2018-08" db="EMBL/GenBank/DDBJ databases">
        <title>A genome reference for cultivated species of the human gut microbiota.</title>
        <authorList>
            <person name="Zou Y."/>
            <person name="Xue W."/>
            <person name="Luo G."/>
        </authorList>
    </citation>
    <scope>NUCLEOTIDE SEQUENCE [LARGE SCALE GENOMIC DNA]</scope>
    <source>
        <strain evidence="2 3">AF10-31</strain>
    </source>
</reference>
<dbReference type="PANTHER" id="PTHR33408:SF2">
    <property type="entry name" value="TRANSPOSASE DDE DOMAIN-CONTAINING PROTEIN"/>
    <property type="match status" value="1"/>
</dbReference>
<dbReference type="EMBL" id="QSAT01000046">
    <property type="protein sequence ID" value="RGW72361.1"/>
    <property type="molecule type" value="Genomic_DNA"/>
</dbReference>
<name>A0A413CQT5_9FIRM</name>
<dbReference type="PANTHER" id="PTHR33408">
    <property type="entry name" value="TRANSPOSASE"/>
    <property type="match status" value="1"/>
</dbReference>
<evidence type="ECO:0000313" key="2">
    <source>
        <dbReference type="EMBL" id="RGW72361.1"/>
    </source>
</evidence>
<proteinExistence type="predicted"/>
<protein>
    <submittedName>
        <fullName evidence="2">IS1182 family transposase</fullName>
    </submittedName>
</protein>
<comment type="caution">
    <text evidence="2">The sequence shown here is derived from an EMBL/GenBank/DDBJ whole genome shotgun (WGS) entry which is preliminary data.</text>
</comment>
<dbReference type="Proteomes" id="UP000284651">
    <property type="component" value="Unassembled WGS sequence"/>
</dbReference>
<dbReference type="Pfam" id="PF13751">
    <property type="entry name" value="DDE_Tnp_1_6"/>
    <property type="match status" value="1"/>
</dbReference>
<feature type="domain" description="Transposase DDE" evidence="1">
    <location>
        <begin position="66"/>
        <end position="145"/>
    </location>
</feature>
<gene>
    <name evidence="2" type="ORF">DWV56_10915</name>
</gene>
<dbReference type="AlphaFoldDB" id="A0A413CQT5"/>
<accession>A0A413CQT5</accession>
<organism evidence="2 3">
    <name type="scientific">Holdemanella biformis</name>
    <dbReference type="NCBI Taxonomy" id="1735"/>
    <lineage>
        <taxon>Bacteria</taxon>
        <taxon>Bacillati</taxon>
        <taxon>Bacillota</taxon>
        <taxon>Erysipelotrichia</taxon>
        <taxon>Erysipelotrichales</taxon>
        <taxon>Erysipelotrichaceae</taxon>
        <taxon>Holdemanella</taxon>
    </lineage>
</organism>
<dbReference type="InterPro" id="IPR025668">
    <property type="entry name" value="Tnp_DDE_dom"/>
</dbReference>
<evidence type="ECO:0000313" key="3">
    <source>
        <dbReference type="Proteomes" id="UP000284651"/>
    </source>
</evidence>